<dbReference type="GO" id="GO:0046982">
    <property type="term" value="F:protein heterodimerization activity"/>
    <property type="evidence" value="ECO:0007669"/>
    <property type="project" value="InterPro"/>
</dbReference>
<dbReference type="SUPFAM" id="SSF47113">
    <property type="entry name" value="Histone-fold"/>
    <property type="match status" value="1"/>
</dbReference>
<protein>
    <recommendedName>
        <fullName evidence="6">Transcription initiation factor TFIID subunit 13</fullName>
    </recommendedName>
</protein>
<dbReference type="Pfam" id="PF02269">
    <property type="entry name" value="TFIID-18kDa"/>
    <property type="match status" value="1"/>
</dbReference>
<dbReference type="Gene3D" id="1.10.20.10">
    <property type="entry name" value="Histone, subunit A"/>
    <property type="match status" value="1"/>
</dbReference>
<comment type="subcellular location">
    <subcellularLocation>
        <location evidence="1">Nucleus</location>
    </subcellularLocation>
</comment>
<dbReference type="GO" id="GO:0006366">
    <property type="term" value="P:transcription by RNA polymerase II"/>
    <property type="evidence" value="ECO:0007669"/>
    <property type="project" value="InterPro"/>
</dbReference>
<evidence type="ECO:0000313" key="9">
    <source>
        <dbReference type="WBParaSite" id="PDA_v2.g13662.t1"/>
    </source>
</evidence>
<dbReference type="Proteomes" id="UP000887578">
    <property type="component" value="Unplaced"/>
</dbReference>
<dbReference type="WBParaSite" id="PDA_v2.g13662.t1">
    <property type="protein sequence ID" value="PDA_v2.g13662.t1"/>
    <property type="gene ID" value="PDA_v2.g13662"/>
</dbReference>
<dbReference type="GO" id="GO:0005669">
    <property type="term" value="C:transcription factor TFIID complex"/>
    <property type="evidence" value="ECO:0007669"/>
    <property type="project" value="TreeGrafter"/>
</dbReference>
<name>A0A914P6T0_9BILA</name>
<dbReference type="InterPro" id="IPR003195">
    <property type="entry name" value="TFIID_TAF13"/>
</dbReference>
<comment type="similarity">
    <text evidence="5">Belongs to the TAF13 family.</text>
</comment>
<sequence length="117" mass="13600">MENLQIAESSLFEEETSEESTAESNAKFRRELKAMLFGFGDVKNPHDATVELLNQIVVDYIISVAKFGQSLDPRKKLTLQSMFYMTQHDIPKFERIKELLKMQEELKKAKKNFDNPI</sequence>
<dbReference type="AlphaFoldDB" id="A0A914P6T0"/>
<dbReference type="PANTHER" id="PTHR11380">
    <property type="entry name" value="TRANSCRIPTION INITIATION FACTOR TFIID/SUPT3-RELATED"/>
    <property type="match status" value="1"/>
</dbReference>
<feature type="compositionally biased region" description="Acidic residues" evidence="7">
    <location>
        <begin position="11"/>
        <end position="21"/>
    </location>
</feature>
<evidence type="ECO:0000256" key="4">
    <source>
        <dbReference type="ARBA" id="ARBA00023242"/>
    </source>
</evidence>
<evidence type="ECO:0000256" key="7">
    <source>
        <dbReference type="SAM" id="MobiDB-lite"/>
    </source>
</evidence>
<keyword evidence="3" id="KW-0804">Transcription</keyword>
<organism evidence="8 9">
    <name type="scientific">Panagrolaimus davidi</name>
    <dbReference type="NCBI Taxonomy" id="227884"/>
    <lineage>
        <taxon>Eukaryota</taxon>
        <taxon>Metazoa</taxon>
        <taxon>Ecdysozoa</taxon>
        <taxon>Nematoda</taxon>
        <taxon>Chromadorea</taxon>
        <taxon>Rhabditida</taxon>
        <taxon>Tylenchina</taxon>
        <taxon>Panagrolaimomorpha</taxon>
        <taxon>Panagrolaimoidea</taxon>
        <taxon>Panagrolaimidae</taxon>
        <taxon>Panagrolaimus</taxon>
    </lineage>
</organism>
<accession>A0A914P6T0</accession>
<dbReference type="PANTHER" id="PTHR11380:SF5">
    <property type="entry name" value="TRANSCRIPTION INITIATION FACTOR TFIID SUBUNIT 13"/>
    <property type="match status" value="1"/>
</dbReference>
<keyword evidence="8" id="KW-1185">Reference proteome</keyword>
<keyword evidence="2" id="KW-0805">Transcription regulation</keyword>
<dbReference type="InterPro" id="IPR009072">
    <property type="entry name" value="Histone-fold"/>
</dbReference>
<evidence type="ECO:0000256" key="6">
    <source>
        <dbReference type="ARBA" id="ARBA00040136"/>
    </source>
</evidence>
<evidence type="ECO:0000256" key="1">
    <source>
        <dbReference type="ARBA" id="ARBA00004123"/>
    </source>
</evidence>
<evidence type="ECO:0000313" key="8">
    <source>
        <dbReference type="Proteomes" id="UP000887578"/>
    </source>
</evidence>
<keyword evidence="4" id="KW-0539">Nucleus</keyword>
<feature type="region of interest" description="Disordered" evidence="7">
    <location>
        <begin position="1"/>
        <end position="25"/>
    </location>
</feature>
<evidence type="ECO:0000256" key="5">
    <source>
        <dbReference type="ARBA" id="ARBA00038392"/>
    </source>
</evidence>
<reference evidence="9" key="1">
    <citation type="submission" date="2022-11" db="UniProtKB">
        <authorList>
            <consortium name="WormBaseParasite"/>
        </authorList>
    </citation>
    <scope>IDENTIFICATION</scope>
</reference>
<evidence type="ECO:0000256" key="2">
    <source>
        <dbReference type="ARBA" id="ARBA00023015"/>
    </source>
</evidence>
<evidence type="ECO:0000256" key="3">
    <source>
        <dbReference type="ARBA" id="ARBA00023163"/>
    </source>
</evidence>
<proteinExistence type="inferred from homology"/>